<dbReference type="Proteomes" id="UP000705867">
    <property type="component" value="Unassembled WGS sequence"/>
</dbReference>
<reference evidence="10" key="2">
    <citation type="submission" date="2021-08" db="EMBL/GenBank/DDBJ databases">
        <authorList>
            <person name="Dalcin Martins P."/>
        </authorList>
    </citation>
    <scope>NUCLEOTIDE SEQUENCE</scope>
    <source>
        <strain evidence="10">MAG_39</strain>
    </source>
</reference>
<dbReference type="Pfam" id="PF00072">
    <property type="entry name" value="Response_reg"/>
    <property type="match status" value="1"/>
</dbReference>
<dbReference type="InterPro" id="IPR027417">
    <property type="entry name" value="P-loop_NTPase"/>
</dbReference>
<evidence type="ECO:0000259" key="8">
    <source>
        <dbReference type="PROSITE" id="PS50045"/>
    </source>
</evidence>
<feature type="domain" description="Response regulatory" evidence="9">
    <location>
        <begin position="5"/>
        <end position="117"/>
    </location>
</feature>
<dbReference type="PROSITE" id="PS50045">
    <property type="entry name" value="SIGMA54_INTERACT_4"/>
    <property type="match status" value="1"/>
</dbReference>
<dbReference type="SUPFAM" id="SSF52172">
    <property type="entry name" value="CheY-like"/>
    <property type="match status" value="1"/>
</dbReference>
<keyword evidence="3" id="KW-0805">Transcription regulation</keyword>
<keyword evidence="4" id="KW-0238">DNA-binding</keyword>
<dbReference type="Gene3D" id="1.10.10.60">
    <property type="entry name" value="Homeodomain-like"/>
    <property type="match status" value="1"/>
</dbReference>
<proteinExistence type="predicted"/>
<sequence>MRKKKIFLVDDDELIVMIFATSLRAEGYEVRAETTTDDIVNKIRSWFPDIILLDVNLPGMSGIEILKELKGFRAHIIMLTADDSAETAVKAMKLGAADYVTKPFNMEEVKIVIRNCLEKMRLEQEVEHLRKISCEYFEKEMVGESEMIRDLREKIERLAEARVPSILITGESGTGKEVVARNIHRLMYESECVPRREPFVAVNCAALPEHLLESELFGAERGAFTDAKADRKGVFELANGGTILLDEIGEMNPGLQSKLLRVLEERVVRRIGGKEDMPVEVTVIATTNKNLSQAMKNGEFRNDLFFRLSTFYLHVPPLRERKDDIPLLARYFLSYFCRRYNRKAIQKFSEEAEKCLVSYNWPGNIRELKNVVERLVVLENAAEILPRHLPHWLSAQSPAGNAPLDQYFVLPEGGISLEDLEKSLIVQALTRANHNQTLAAKLLNMSYYALRYQIKKLKLEQEEGEEVEESIK</sequence>
<dbReference type="InterPro" id="IPR002197">
    <property type="entry name" value="HTH_Fis"/>
</dbReference>
<dbReference type="SUPFAM" id="SSF46689">
    <property type="entry name" value="Homeodomain-like"/>
    <property type="match status" value="1"/>
</dbReference>
<evidence type="ECO:0000256" key="4">
    <source>
        <dbReference type="ARBA" id="ARBA00023125"/>
    </source>
</evidence>
<evidence type="ECO:0000313" key="10">
    <source>
        <dbReference type="EMBL" id="MBZ0154877.1"/>
    </source>
</evidence>
<evidence type="ECO:0000313" key="11">
    <source>
        <dbReference type="Proteomes" id="UP000705867"/>
    </source>
</evidence>
<evidence type="ECO:0000256" key="5">
    <source>
        <dbReference type="ARBA" id="ARBA00023159"/>
    </source>
</evidence>
<dbReference type="Pfam" id="PF25601">
    <property type="entry name" value="AAA_lid_14"/>
    <property type="match status" value="1"/>
</dbReference>
<gene>
    <name evidence="10" type="ORF">K8I29_01510</name>
</gene>
<dbReference type="PROSITE" id="PS00688">
    <property type="entry name" value="SIGMA54_INTERACT_3"/>
    <property type="match status" value="1"/>
</dbReference>
<dbReference type="AlphaFoldDB" id="A0A953M0T2"/>
<accession>A0A953M0T2</accession>
<keyword evidence="5" id="KW-0010">Activator</keyword>
<dbReference type="GO" id="GO:0000160">
    <property type="term" value="P:phosphorelay signal transduction system"/>
    <property type="evidence" value="ECO:0007669"/>
    <property type="project" value="InterPro"/>
</dbReference>
<protein>
    <submittedName>
        <fullName evidence="10">Sigma-54 dependent transcriptional regulator</fullName>
    </submittedName>
</protein>
<dbReference type="InterPro" id="IPR058031">
    <property type="entry name" value="AAA_lid_NorR"/>
</dbReference>
<evidence type="ECO:0000256" key="2">
    <source>
        <dbReference type="ARBA" id="ARBA00022840"/>
    </source>
</evidence>
<keyword evidence="7" id="KW-0597">Phosphoprotein</keyword>
<dbReference type="GO" id="GO:0005524">
    <property type="term" value="F:ATP binding"/>
    <property type="evidence" value="ECO:0007669"/>
    <property type="project" value="UniProtKB-KW"/>
</dbReference>
<dbReference type="GO" id="GO:0006355">
    <property type="term" value="P:regulation of DNA-templated transcription"/>
    <property type="evidence" value="ECO:0007669"/>
    <property type="project" value="InterPro"/>
</dbReference>
<dbReference type="FunFam" id="1.10.8.60:FF:000014">
    <property type="entry name" value="DNA-binding transcriptional regulator NtrC"/>
    <property type="match status" value="1"/>
</dbReference>
<dbReference type="InterPro" id="IPR001789">
    <property type="entry name" value="Sig_transdc_resp-reg_receiver"/>
</dbReference>
<name>A0A953M0T2_9BACT</name>
<feature type="modified residue" description="4-aspartylphosphate" evidence="7">
    <location>
        <position position="54"/>
    </location>
</feature>
<evidence type="ECO:0000256" key="6">
    <source>
        <dbReference type="ARBA" id="ARBA00023163"/>
    </source>
</evidence>
<keyword evidence="6" id="KW-0804">Transcription</keyword>
<dbReference type="PROSITE" id="PS00675">
    <property type="entry name" value="SIGMA54_INTERACT_1"/>
    <property type="match status" value="1"/>
</dbReference>
<dbReference type="PROSITE" id="PS00676">
    <property type="entry name" value="SIGMA54_INTERACT_2"/>
    <property type="match status" value="1"/>
</dbReference>
<evidence type="ECO:0000256" key="3">
    <source>
        <dbReference type="ARBA" id="ARBA00023015"/>
    </source>
</evidence>
<feature type="domain" description="Sigma-54 factor interaction" evidence="8">
    <location>
        <begin position="141"/>
        <end position="377"/>
    </location>
</feature>
<dbReference type="InterPro" id="IPR025943">
    <property type="entry name" value="Sigma_54_int_dom_ATP-bd_2"/>
</dbReference>
<comment type="caution">
    <text evidence="10">The sequence shown here is derived from an EMBL/GenBank/DDBJ whole genome shotgun (WGS) entry which is preliminary data.</text>
</comment>
<dbReference type="GO" id="GO:0043565">
    <property type="term" value="F:sequence-specific DNA binding"/>
    <property type="evidence" value="ECO:0007669"/>
    <property type="project" value="InterPro"/>
</dbReference>
<dbReference type="InterPro" id="IPR025944">
    <property type="entry name" value="Sigma_54_int_dom_CS"/>
</dbReference>
<dbReference type="InterPro" id="IPR009057">
    <property type="entry name" value="Homeodomain-like_sf"/>
</dbReference>
<dbReference type="PANTHER" id="PTHR32071:SF113">
    <property type="entry name" value="ALGINATE BIOSYNTHESIS TRANSCRIPTIONAL REGULATORY PROTEIN ALGB"/>
    <property type="match status" value="1"/>
</dbReference>
<dbReference type="SUPFAM" id="SSF52540">
    <property type="entry name" value="P-loop containing nucleoside triphosphate hydrolases"/>
    <property type="match status" value="1"/>
</dbReference>
<evidence type="ECO:0000256" key="1">
    <source>
        <dbReference type="ARBA" id="ARBA00022741"/>
    </source>
</evidence>
<dbReference type="Pfam" id="PF00158">
    <property type="entry name" value="Sigma54_activat"/>
    <property type="match status" value="1"/>
</dbReference>
<dbReference type="Pfam" id="PF02954">
    <property type="entry name" value="HTH_8"/>
    <property type="match status" value="1"/>
</dbReference>
<dbReference type="EMBL" id="JAIOIV010000015">
    <property type="protein sequence ID" value="MBZ0154877.1"/>
    <property type="molecule type" value="Genomic_DNA"/>
</dbReference>
<keyword evidence="2" id="KW-0067">ATP-binding</keyword>
<dbReference type="Gene3D" id="1.10.8.60">
    <property type="match status" value="1"/>
</dbReference>
<dbReference type="PANTHER" id="PTHR32071">
    <property type="entry name" value="TRANSCRIPTIONAL REGULATORY PROTEIN"/>
    <property type="match status" value="1"/>
</dbReference>
<dbReference type="FunFam" id="3.40.50.300:FF:000006">
    <property type="entry name" value="DNA-binding transcriptional regulator NtrC"/>
    <property type="match status" value="1"/>
</dbReference>
<dbReference type="PRINTS" id="PR01590">
    <property type="entry name" value="HTHFIS"/>
</dbReference>
<dbReference type="PROSITE" id="PS50110">
    <property type="entry name" value="RESPONSE_REGULATORY"/>
    <property type="match status" value="1"/>
</dbReference>
<evidence type="ECO:0000259" key="9">
    <source>
        <dbReference type="PROSITE" id="PS50110"/>
    </source>
</evidence>
<dbReference type="Gene3D" id="3.40.50.2300">
    <property type="match status" value="1"/>
</dbReference>
<dbReference type="SMART" id="SM00448">
    <property type="entry name" value="REC"/>
    <property type="match status" value="1"/>
</dbReference>
<dbReference type="InterPro" id="IPR011006">
    <property type="entry name" value="CheY-like_superfamily"/>
</dbReference>
<organism evidence="10 11">
    <name type="scientific">Candidatus Nitrobium versatile</name>
    <dbReference type="NCBI Taxonomy" id="2884831"/>
    <lineage>
        <taxon>Bacteria</taxon>
        <taxon>Pseudomonadati</taxon>
        <taxon>Nitrospirota</taxon>
        <taxon>Nitrospiria</taxon>
        <taxon>Nitrospirales</taxon>
        <taxon>Nitrospiraceae</taxon>
        <taxon>Candidatus Nitrobium</taxon>
    </lineage>
</organism>
<evidence type="ECO:0000256" key="7">
    <source>
        <dbReference type="PROSITE-ProRule" id="PRU00169"/>
    </source>
</evidence>
<reference evidence="10" key="1">
    <citation type="journal article" date="2021" name="bioRxiv">
        <title>Unraveling nitrogen, sulfur and carbon metabolic pathways and microbial community transcriptional responses to substrate deprivation and toxicity stresses in a bioreactor mimicking anoxic brackish coastal sediment conditions.</title>
        <authorList>
            <person name="Martins P.D."/>
            <person name="Echeveste M.J."/>
            <person name="Arshad A."/>
            <person name="Kurth J."/>
            <person name="Ouboter H."/>
            <person name="Jetten M.S.M."/>
            <person name="Welte C.U."/>
        </authorList>
    </citation>
    <scope>NUCLEOTIDE SEQUENCE</scope>
    <source>
        <strain evidence="10">MAG_39</strain>
    </source>
</reference>
<dbReference type="InterPro" id="IPR025662">
    <property type="entry name" value="Sigma_54_int_dom_ATP-bd_1"/>
</dbReference>
<dbReference type="SMART" id="SM00382">
    <property type="entry name" value="AAA"/>
    <property type="match status" value="1"/>
</dbReference>
<dbReference type="InterPro" id="IPR003593">
    <property type="entry name" value="AAA+_ATPase"/>
</dbReference>
<dbReference type="Gene3D" id="3.40.50.300">
    <property type="entry name" value="P-loop containing nucleotide triphosphate hydrolases"/>
    <property type="match status" value="1"/>
</dbReference>
<dbReference type="InterPro" id="IPR002078">
    <property type="entry name" value="Sigma_54_int"/>
</dbReference>
<dbReference type="CDD" id="cd00009">
    <property type="entry name" value="AAA"/>
    <property type="match status" value="1"/>
</dbReference>
<keyword evidence="1" id="KW-0547">Nucleotide-binding</keyword>